<dbReference type="EMBL" id="CP048409">
    <property type="protein sequence ID" value="QIA06876.1"/>
    <property type="molecule type" value="Genomic_DNA"/>
</dbReference>
<dbReference type="PANTHER" id="PTHR39200:SF1">
    <property type="entry name" value="AUTO-TRANSPORTER ADHESIN HEAD GIN DOMAIN-CONTAINING PROTEIN-RELATED"/>
    <property type="match status" value="1"/>
</dbReference>
<feature type="chain" id="PRO_5025420823" evidence="1">
    <location>
        <begin position="24"/>
        <end position="234"/>
    </location>
</feature>
<feature type="domain" description="Putative auto-transporter adhesin head GIN" evidence="2">
    <location>
        <begin position="33"/>
        <end position="219"/>
    </location>
</feature>
<feature type="signal peptide" evidence="1">
    <location>
        <begin position="1"/>
        <end position="23"/>
    </location>
</feature>
<evidence type="ECO:0000313" key="3">
    <source>
        <dbReference type="EMBL" id="QIA06876.1"/>
    </source>
</evidence>
<dbReference type="Proteomes" id="UP000474630">
    <property type="component" value="Chromosome"/>
</dbReference>
<evidence type="ECO:0000313" key="4">
    <source>
        <dbReference type="Proteomes" id="UP000474630"/>
    </source>
</evidence>
<dbReference type="PANTHER" id="PTHR39200">
    <property type="entry name" value="HYPOTHETICAL EXPORTED PROTEIN"/>
    <property type="match status" value="1"/>
</dbReference>
<evidence type="ECO:0000259" key="2">
    <source>
        <dbReference type="Pfam" id="PF10988"/>
    </source>
</evidence>
<dbReference type="InterPro" id="IPR021255">
    <property type="entry name" value="DUF2807"/>
</dbReference>
<sequence>MKTRILLLSLFVMGLFIASTVQAEEETRDVSSFSEINLRIPATVHLEQGSTQSVRIVAKKSTLEDIITEVNGSKLVIRFPGRSIFQRNYKPGKIDIYISVPDVDALGVSGSGDILADEINARIIDLAVSGSGNIEIDDLTSDKVKGSISGSGNIRIAGDGVAKELNVSISGSGNCKADGFEAEDVTVSTSGSGNCNVRSNGSVKARIAGSGSVYNKGNPTVDASVAGSGRVKSM</sequence>
<gene>
    <name evidence="3" type="ORF">G0Q07_03605</name>
</gene>
<dbReference type="Pfam" id="PF10988">
    <property type="entry name" value="DUF2807"/>
    <property type="match status" value="1"/>
</dbReference>
<keyword evidence="1" id="KW-0732">Signal</keyword>
<protein>
    <submittedName>
        <fullName evidence="3">DUF2807 domain-containing protein</fullName>
    </submittedName>
</protein>
<proteinExistence type="predicted"/>
<keyword evidence="4" id="KW-1185">Reference proteome</keyword>
<dbReference type="RefSeq" id="WP_163344805.1">
    <property type="nucleotide sequence ID" value="NZ_CP048409.1"/>
</dbReference>
<dbReference type="Gene3D" id="2.160.20.120">
    <property type="match status" value="1"/>
</dbReference>
<organism evidence="3 4">
    <name type="scientific">Draconibacterium halophilum</name>
    <dbReference type="NCBI Taxonomy" id="2706887"/>
    <lineage>
        <taxon>Bacteria</taxon>
        <taxon>Pseudomonadati</taxon>
        <taxon>Bacteroidota</taxon>
        <taxon>Bacteroidia</taxon>
        <taxon>Marinilabiliales</taxon>
        <taxon>Prolixibacteraceae</taxon>
        <taxon>Draconibacterium</taxon>
    </lineage>
</organism>
<dbReference type="KEGG" id="drc:G0Q07_03605"/>
<dbReference type="AlphaFoldDB" id="A0A6C0RA58"/>
<name>A0A6C0RA58_9BACT</name>
<evidence type="ECO:0000256" key="1">
    <source>
        <dbReference type="SAM" id="SignalP"/>
    </source>
</evidence>
<reference evidence="3 4" key="1">
    <citation type="submission" date="2020-02" db="EMBL/GenBank/DDBJ databases">
        <title>Genome sequencing for Draconibacterium sp. strain M1.</title>
        <authorList>
            <person name="Park S.-J."/>
        </authorList>
    </citation>
    <scope>NUCLEOTIDE SEQUENCE [LARGE SCALE GENOMIC DNA]</scope>
    <source>
        <strain evidence="3 4">M1</strain>
    </source>
</reference>
<accession>A0A6C0RA58</accession>